<keyword evidence="2" id="KW-1185">Reference proteome</keyword>
<evidence type="ECO:0000313" key="2">
    <source>
        <dbReference type="Proteomes" id="UP000588277"/>
    </source>
</evidence>
<name>A0A7Y0F0Q3_9BIFI</name>
<dbReference type="EMBL" id="JAAIIH010000001">
    <property type="protein sequence ID" value="NMM99869.1"/>
    <property type="molecule type" value="Genomic_DNA"/>
</dbReference>
<reference evidence="1 2" key="1">
    <citation type="submission" date="2020-02" db="EMBL/GenBank/DDBJ databases">
        <title>Characterization of phylogenetic diversity of novel bifidobacterial species isolated in Czech ZOOs.</title>
        <authorList>
            <person name="Lugli G.A."/>
            <person name="Vera N.B."/>
            <person name="Ventura M."/>
        </authorList>
    </citation>
    <scope>NUCLEOTIDE SEQUENCE [LARGE SCALE GENOMIC DNA]</scope>
    <source>
        <strain evidence="1 2">DSM 109958</strain>
    </source>
</reference>
<dbReference type="RefSeq" id="WP_169275012.1">
    <property type="nucleotide sequence ID" value="NZ_JAAIIH010000001.1"/>
</dbReference>
<evidence type="ECO:0000313" key="1">
    <source>
        <dbReference type="EMBL" id="NMM99869.1"/>
    </source>
</evidence>
<proteinExistence type="predicted"/>
<dbReference type="AlphaFoldDB" id="A0A7Y0F0Q3"/>
<organism evidence="1 2">
    <name type="scientific">Bifidobacterium moraviense</name>
    <dbReference type="NCBI Taxonomy" id="2675323"/>
    <lineage>
        <taxon>Bacteria</taxon>
        <taxon>Bacillati</taxon>
        <taxon>Actinomycetota</taxon>
        <taxon>Actinomycetes</taxon>
        <taxon>Bifidobacteriales</taxon>
        <taxon>Bifidobacteriaceae</taxon>
        <taxon>Bifidobacterium</taxon>
    </lineage>
</organism>
<protein>
    <submittedName>
        <fullName evidence="1">Uncharacterized protein</fullName>
    </submittedName>
</protein>
<accession>A0A7Y0F0Q3</accession>
<dbReference type="Proteomes" id="UP000588277">
    <property type="component" value="Unassembled WGS sequence"/>
</dbReference>
<gene>
    <name evidence="1" type="ORF">G1C96_0447</name>
</gene>
<sequence>MSIPTDDEPIEMRRPELARLDDADDETRLRILTTTLETMRRELDGIA</sequence>
<comment type="caution">
    <text evidence="1">The sequence shown here is derived from an EMBL/GenBank/DDBJ whole genome shotgun (WGS) entry which is preliminary data.</text>
</comment>